<keyword evidence="3" id="KW-1185">Reference proteome</keyword>
<dbReference type="PANTHER" id="PTHR35476:SF3">
    <property type="entry name" value="SMALL RIBOSOMAL SUBUNIT PROTEIN MS75"/>
    <property type="match status" value="1"/>
</dbReference>
<protein>
    <submittedName>
        <fullName evidence="2">Uncharacterized protein</fullName>
    </submittedName>
</protein>
<comment type="caution">
    <text evidence="2">The sequence shown here is derived from an EMBL/GenBank/DDBJ whole genome shotgun (WGS) entry which is preliminary data.</text>
</comment>
<name>A0AAV0CCN0_9ASTE</name>
<feature type="compositionally biased region" description="Basic residues" evidence="1">
    <location>
        <begin position="274"/>
        <end position="283"/>
    </location>
</feature>
<proteinExistence type="predicted"/>
<dbReference type="Pfam" id="PF12298">
    <property type="entry name" value="Bot1p"/>
    <property type="match status" value="1"/>
</dbReference>
<evidence type="ECO:0000313" key="2">
    <source>
        <dbReference type="EMBL" id="CAH9071505.1"/>
    </source>
</evidence>
<dbReference type="PANTHER" id="PTHR35476">
    <property type="entry name" value="MUCIN-LIKE PROTEIN"/>
    <property type="match status" value="1"/>
</dbReference>
<dbReference type="InterPro" id="IPR052851">
    <property type="entry name" value="GCD1_mitochondrial"/>
</dbReference>
<feature type="region of interest" description="Disordered" evidence="1">
    <location>
        <begin position="274"/>
        <end position="303"/>
    </location>
</feature>
<dbReference type="Proteomes" id="UP001152523">
    <property type="component" value="Unassembled WGS sequence"/>
</dbReference>
<dbReference type="EMBL" id="CAMAPF010000021">
    <property type="protein sequence ID" value="CAH9071505.1"/>
    <property type="molecule type" value="Genomic_DNA"/>
</dbReference>
<reference evidence="2" key="1">
    <citation type="submission" date="2022-07" db="EMBL/GenBank/DDBJ databases">
        <authorList>
            <person name="Macas J."/>
            <person name="Novak P."/>
            <person name="Neumann P."/>
        </authorList>
    </citation>
    <scope>NUCLEOTIDE SEQUENCE</scope>
</reference>
<dbReference type="AlphaFoldDB" id="A0AAV0CCN0"/>
<evidence type="ECO:0000313" key="3">
    <source>
        <dbReference type="Proteomes" id="UP001152523"/>
    </source>
</evidence>
<organism evidence="2 3">
    <name type="scientific">Cuscuta epithymum</name>
    <dbReference type="NCBI Taxonomy" id="186058"/>
    <lineage>
        <taxon>Eukaryota</taxon>
        <taxon>Viridiplantae</taxon>
        <taxon>Streptophyta</taxon>
        <taxon>Embryophyta</taxon>
        <taxon>Tracheophyta</taxon>
        <taxon>Spermatophyta</taxon>
        <taxon>Magnoliopsida</taxon>
        <taxon>eudicotyledons</taxon>
        <taxon>Gunneridae</taxon>
        <taxon>Pentapetalae</taxon>
        <taxon>asterids</taxon>
        <taxon>lamiids</taxon>
        <taxon>Solanales</taxon>
        <taxon>Convolvulaceae</taxon>
        <taxon>Cuscuteae</taxon>
        <taxon>Cuscuta</taxon>
        <taxon>Cuscuta subgen. Cuscuta</taxon>
    </lineage>
</organism>
<accession>A0AAV0CCN0</accession>
<gene>
    <name evidence="2" type="ORF">CEPIT_LOCUS3933</name>
</gene>
<sequence length="335" mass="39487">MRALQRLIRTHLLAKPISVSLFSSFRPFSSGIDTESSWSSHFGDSGSTDVFDWDAQSSFWSTGLTKEHFDGEIVGRKIGPDTKPPNTISGSTRWTDEELNMVKQLREENLSGKAFADKSMREMKFLVKQVRKPRVFLKDSQKTEMYKKHKENPDVYTVESLAKEYGILRQRVHAILWLKELEEEEEKKLACPRDDSIDILLDTCPEFFNSHDREFEVPSIPFKKYFEVMPEGWDGMTRDPDDGYCETSIREEEMIYQDFVQRFNCNKMKMEKKHKYNRRHAAHTRNYTDDKLGPPRNQQSQDGMGLFYGSSYPLYELRRIFMKRKSPRRSRKIRL</sequence>
<evidence type="ECO:0000256" key="1">
    <source>
        <dbReference type="SAM" id="MobiDB-lite"/>
    </source>
</evidence>